<organism evidence="2 3">
    <name type="scientific">Brachybacterium phenoliresistens</name>
    <dbReference type="NCBI Taxonomy" id="396014"/>
    <lineage>
        <taxon>Bacteria</taxon>
        <taxon>Bacillati</taxon>
        <taxon>Actinomycetota</taxon>
        <taxon>Actinomycetes</taxon>
        <taxon>Micrococcales</taxon>
        <taxon>Dermabacteraceae</taxon>
        <taxon>Brachybacterium</taxon>
    </lineage>
</organism>
<keyword evidence="1" id="KW-0812">Transmembrane</keyword>
<dbReference type="HOGENOM" id="CLU_120348_0_0_11"/>
<feature type="transmembrane region" description="Helical" evidence="1">
    <location>
        <begin position="82"/>
        <end position="104"/>
    </location>
</feature>
<evidence type="ECO:0000313" key="3">
    <source>
        <dbReference type="Proteomes" id="UP000023067"/>
    </source>
</evidence>
<proteinExistence type="predicted"/>
<feature type="transmembrane region" description="Helical" evidence="1">
    <location>
        <begin position="37"/>
        <end position="54"/>
    </location>
</feature>
<keyword evidence="1" id="KW-1133">Transmembrane helix</keyword>
<dbReference type="RefSeq" id="WP_051486356.1">
    <property type="nucleotide sequence ID" value="NZ_BAAAOW010000001.1"/>
</dbReference>
<evidence type="ECO:0000313" key="2">
    <source>
        <dbReference type="EMBL" id="EWS82546.1"/>
    </source>
</evidence>
<keyword evidence="3" id="KW-1185">Reference proteome</keyword>
<feature type="transmembrane region" description="Helical" evidence="1">
    <location>
        <begin position="59"/>
        <end position="76"/>
    </location>
</feature>
<feature type="transmembrane region" description="Helical" evidence="1">
    <location>
        <begin position="12"/>
        <end position="31"/>
    </location>
</feature>
<dbReference type="Proteomes" id="UP000023067">
    <property type="component" value="Unassembled WGS sequence"/>
</dbReference>
<evidence type="ECO:0000256" key="1">
    <source>
        <dbReference type="SAM" id="Phobius"/>
    </source>
</evidence>
<gene>
    <name evidence="2" type="ORF">BF93_05775</name>
</gene>
<dbReference type="OrthoDB" id="2988755at2"/>
<reference evidence="2 3" key="1">
    <citation type="submission" date="2014-02" db="EMBL/GenBank/DDBJ databases">
        <title>Genome sequence of Brachybacterium phenoliresistens strain W13A50.</title>
        <authorList>
            <person name="Wang X."/>
        </authorList>
    </citation>
    <scope>NUCLEOTIDE SEQUENCE [LARGE SCALE GENOMIC DNA]</scope>
    <source>
        <strain evidence="2 3">W13A50</strain>
    </source>
</reference>
<name>Z9JXM6_9MICO</name>
<dbReference type="eggNOG" id="ENOG5032TMC">
    <property type="taxonomic scope" value="Bacteria"/>
</dbReference>
<sequence length="188" mass="18713">MTAPAPTASRPALGLRSGLAVLAGVVVAVATGFQSDLAPLIMVCSAIYLCAAAVGRRGAAWLGFAASFVVLTPGFVLDSPWVPILALLAIQLVLVVVGVVRGAWTTGPARLQLYGAAGFGALAVLAVAVEGAGPAAGVLTVLGLLGHGAWDIGHHRADAVVTRPYALFCAVLDMVLAVLVAVGLVTGA</sequence>
<feature type="transmembrane region" description="Helical" evidence="1">
    <location>
        <begin position="165"/>
        <end position="185"/>
    </location>
</feature>
<feature type="transmembrane region" description="Helical" evidence="1">
    <location>
        <begin position="111"/>
        <end position="129"/>
    </location>
</feature>
<dbReference type="EMBL" id="JDYK01000002">
    <property type="protein sequence ID" value="EWS82546.1"/>
    <property type="molecule type" value="Genomic_DNA"/>
</dbReference>
<dbReference type="AlphaFoldDB" id="Z9JXM6"/>
<accession>Z9JXM6</accession>
<comment type="caution">
    <text evidence="2">The sequence shown here is derived from an EMBL/GenBank/DDBJ whole genome shotgun (WGS) entry which is preliminary data.</text>
</comment>
<dbReference type="PATRIC" id="fig|396014.3.peg.155"/>
<protein>
    <submittedName>
        <fullName evidence="2">Uncharacterized protein</fullName>
    </submittedName>
</protein>
<keyword evidence="1" id="KW-0472">Membrane</keyword>